<dbReference type="GeneID" id="29060036"/>
<gene>
    <name evidence="1" type="ORF">SALINJAH_229</name>
</gene>
<accession>A0A173GC49</accession>
<organism evidence="1 2">
    <name type="scientific">Bacillus phage SalinJah</name>
    <dbReference type="NCBI Taxonomy" id="1837830"/>
    <lineage>
        <taxon>Viruses</taxon>
        <taxon>Duplodnaviria</taxon>
        <taxon>Heunggongvirae</taxon>
        <taxon>Uroviricota</taxon>
        <taxon>Caudoviricetes</taxon>
        <taxon>Herelleviridae</taxon>
        <taxon>Bastillevirinae</taxon>
        <taxon>Wphvirus</taxon>
        <taxon>Wphvirus BPS13</taxon>
    </lineage>
</organism>
<protein>
    <submittedName>
        <fullName evidence="1">Uncharacterized protein</fullName>
    </submittedName>
</protein>
<dbReference type="Proteomes" id="UP000203219">
    <property type="component" value="Segment"/>
</dbReference>
<dbReference type="EMBL" id="KX011169">
    <property type="protein sequence ID" value="ANH50785.1"/>
    <property type="molecule type" value="Genomic_DNA"/>
</dbReference>
<evidence type="ECO:0000313" key="2">
    <source>
        <dbReference type="Proteomes" id="UP000203219"/>
    </source>
</evidence>
<sequence length="69" mass="7956">MNTELQPEEPFEILAWNMTRHGYGASYERVKALLSDFTDDQIDILAYQMYRTAEKTGMDAFDSQCIVEG</sequence>
<dbReference type="KEGG" id="vg:29060036"/>
<evidence type="ECO:0000313" key="1">
    <source>
        <dbReference type="EMBL" id="ANH50785.1"/>
    </source>
</evidence>
<reference evidence="2" key="1">
    <citation type="submission" date="2016-04" db="EMBL/GenBank/DDBJ databases">
        <authorList>
            <person name="Adebesin M.O."/>
            <person name="Ahama K."/>
            <person name="Alekasir E.M."/>
            <person name="Ali S."/>
            <person name="Aligholizadeh E."/>
            <person name="Allison J.M."/>
            <person name="Alzaher A."/>
            <person name="Andaya C.D."/>
            <person name="Asfaw S."/>
            <person name="Bansal N."/>
            <person name="Beauchard M.A."/>
            <person name="Betancourt K.A."/>
            <person name="Bhatia B."/>
            <person name="Boretti N.A."/>
            <person name="Brondi J.N."/>
            <person name="Byrd C.E."/>
            <person name="Cao A."/>
            <person name="Cardosa E.A."/>
            <person name="Carter A."/>
            <person name="Chen S."/>
            <person name="Chen Y."/>
            <person name="Clara V.K."/>
            <person name="Cobuzzi M."/>
            <person name="Conn O.L."/>
            <person name="Crosby I.A."/>
            <person name="Daly S.B."/>
            <person name="Depaz I.X."/>
            <person name="Dhaurali S."/>
            <person name="Dowdy K.M."/>
            <person name="Edokobi N.B."/>
            <person name="Ekanayake A.B."/>
            <person name="Ekekwe S.O."/>
            <person name="Emond M.A."/>
            <person name="Endres L."/>
            <person name="Eng S."/>
            <person name="Felkoski S.A."/>
            <person name="Gant C.D."/>
            <person name="Gaskin B."/>
            <person name="Gondal S."/>
            <person name="Gutmann J."/>
            <person name="Ha T.-A."/>
            <person name="Habteyes H."/>
            <person name="Hariri O."/>
            <person name="Healey R.M."/>
            <person name="Heins J.L."/>
            <person name="Henderson A.L."/>
            <person name="Hernandez F.M."/>
            <person name="Hoang P.T."/>
            <person name="Hope K.T."/>
            <person name="Husna A."/>
            <person name="Hussain A."/>
            <person name="Imani O."/>
            <person name="Jackson N.L."/>
            <person name="Jacob V.M."/>
            <person name="Kang C."/>
            <person name="Kantov R.M."/>
            <person name="Kavuru S."/>
            <person name="Kerr M.S."/>
            <person name="Khan O.A."/>
            <person name="Khan T.M."/>
            <person name="King T."/>
            <person name="Kulkarni R."/>
            <person name="Li A."/>
            <person name="Maczka C."/>
            <person name="Maisonet E."/>
            <person name="Majethia P.M."/>
            <person name="Malik D.A."/>
            <person name="Mariam A."/>
            <person name="Marquess E.B."/>
            <person name="Mattison J."/>
            <person name="Mcdonald N."/>
            <person name="Mehr S."/>
            <person name="Mengers S.R."/>
            <person name="Michaels D.P."/>
            <person name="Mondal S."/>
            <person name="Monney D.B."/>
            <person name="Nakhleh S.I."/>
            <person name="Ndubuizu N.C."/>
            <person name="Nguyen A.H."/>
            <person name="Nguyen K.M."/>
            <person name="Nguyen M.T."/>
            <person name="Nicholas M.L."/>
            <person name="Nimalan J.P."/>
            <person name="O'Connell R.A."/>
            <person name="Odoi E."/>
            <person name="Ojo L."/>
            <person name="Okoye A.E."/>
            <person name="Olateru-Olagbegi O."/>
            <person name="Osei K.V."/>
            <person name="Osei-Tutu A."/>
            <person name="Palilla A.M."/>
            <person name="Pancholi S."/>
            <person name="Park J.H."/>
            <person name="Patel K."/>
            <person name="Patel P."/>
            <person name="Pennington E."/>
            <person name="Peterson R.E."/>
            <person name="Pon J."/>
            <person name="Pourkarim H."/>
            <person name="Reed M.L."/>
            <person name="Rottman V."/>
            <person name="Salazar J."/>
            <person name="Samet S."/>
            <person name="Sendze O."/>
            <person name="Stelmack M.A."/>
            <person name="Stinnett R."/>
            <person name="Tchouaga A.L."/>
            <person name="Thompson E.M."/>
            <person name="Tran N.G."/>
            <person name="Truong T."/>
            <person name="Udo J.A."/>
            <person name="Verona L.T."/>
            <person name="Vu T.-Q."/>
            <person name="Wade J."/>
            <person name="Wang N.Q."/>
            <person name="Waters Z.M."/>
            <person name="Wellman R.J."/>
            <person name="Woldegabreal S."/>
            <person name="Yee A.C."/>
            <person name="Yirefu M."/>
            <person name="Zahangir S."/>
            <person name="Zhai Y."/>
            <person name="Devine C.L."/>
            <person name="Liao K."/>
            <person name="Prasad P.K."/>
            <person name="Ruthenberg K.J."/>
            <person name="Shonk J.A."/>
            <person name="Way M."/>
            <person name="Yousufi H.K."/>
            <person name="Cao L."/>
            <person name="Fox J."/>
            <person name="Hobbs E."/>
            <person name="Kilic S."/>
            <person name="Nunn R."/>
            <person name="Patel R."/>
            <person name="Rubenstein M."/>
            <person name="Cresawn S.G."/>
            <person name="Russell D.A."/>
            <person name="Pope W.H."/>
            <person name="Jacobs-Sera D."/>
            <person name="Hendrix R.W."/>
            <person name="Hatfull G.F."/>
            <person name="Erill I."/>
            <person name="Caruso S.M."/>
        </authorList>
    </citation>
    <scope>NUCLEOTIDE SEQUENCE [LARGE SCALE GENOMIC DNA]</scope>
</reference>
<proteinExistence type="predicted"/>
<dbReference type="RefSeq" id="YP_009282183.1">
    <property type="nucleotide sequence ID" value="NC_031034.1"/>
</dbReference>
<name>A0A173GC49_9CAUD</name>